<feature type="compositionally biased region" description="Acidic residues" evidence="2">
    <location>
        <begin position="418"/>
        <end position="445"/>
    </location>
</feature>
<dbReference type="PANTHER" id="PTHR15092">
    <property type="entry name" value="POLY A -SPECIFIC RIBONUCLEASE/TARGET OF EGR1, MEMBER 1"/>
    <property type="match status" value="1"/>
</dbReference>
<dbReference type="AlphaFoldDB" id="A0A8H7SH21"/>
<dbReference type="Pfam" id="PF04857">
    <property type="entry name" value="CAF1"/>
    <property type="match status" value="1"/>
</dbReference>
<dbReference type="Proteomes" id="UP000646827">
    <property type="component" value="Unassembled WGS sequence"/>
</dbReference>
<accession>A0A8H7SH21</accession>
<feature type="compositionally biased region" description="Acidic residues" evidence="2">
    <location>
        <begin position="388"/>
        <end position="405"/>
    </location>
</feature>
<reference evidence="3 4" key="1">
    <citation type="submission" date="2020-12" db="EMBL/GenBank/DDBJ databases">
        <title>Metabolic potential, ecology and presence of endohyphal bacteria is reflected in genomic diversity of Mucoromycotina.</title>
        <authorList>
            <person name="Muszewska A."/>
            <person name="Okrasinska A."/>
            <person name="Steczkiewicz K."/>
            <person name="Drgas O."/>
            <person name="Orlowska M."/>
            <person name="Perlinska-Lenart U."/>
            <person name="Aleksandrzak-Piekarczyk T."/>
            <person name="Szatraj K."/>
            <person name="Zielenkiewicz U."/>
            <person name="Pilsyk S."/>
            <person name="Malc E."/>
            <person name="Mieczkowski P."/>
            <person name="Kruszewska J.S."/>
            <person name="Biernat P."/>
            <person name="Pawlowska J."/>
        </authorList>
    </citation>
    <scope>NUCLEOTIDE SEQUENCE [LARGE SCALE GENOMIC DNA]</scope>
    <source>
        <strain evidence="3 4">CBS 142.35</strain>
    </source>
</reference>
<proteinExistence type="inferred from homology"/>
<evidence type="ECO:0000313" key="4">
    <source>
        <dbReference type="Proteomes" id="UP000646827"/>
    </source>
</evidence>
<name>A0A8H7SH21_9FUNG</name>
<dbReference type="GO" id="GO:1990432">
    <property type="term" value="P:siRNA 3'-end processing"/>
    <property type="evidence" value="ECO:0007669"/>
    <property type="project" value="TreeGrafter"/>
</dbReference>
<sequence>MEIPRQQFQSKLPIIKEAIDECDFIAIDTELSGLHRPGGSKRLDTLANRYTEYKEATERFLIIQFGMCTFTWDEKGGRYMAKPFNFYIFPTSMTGKIQPNRIFMTQAQAFDFLAKQSFDFNRWVYQGIPYLTVTEEKEYIAEAERKLNDDLPEIRIDEKEKQFVENAKEKIKKWVEDPKESLDPDGVNIDTRNAYQRRLIYQEVRKSFPNLTAEGRSGFIRVVKFNEKQRKKRIKEQQSRIKKDCEDAVGFRKVIDMISASRKVVVGHNMLLDICHVISQFIQPLPEDVQEFKKLANQIFPHMIDTKYLTLTSPDLQVEIGSGTALENLRFETNQEKFKNPYVDMSIEFPRYLHDKEHEAGYDAYITGLVLLKLHSYLEIQANPPPPEEPEEEEKEEEEEEEIPEEEQKHRGNTDGWDISDDEEGEDAAWLESEEEDQINQDDDEEDIYNYGSTRYPILDENGKPTSIIADYINKVVMVRTAYVCFNFTDPETIDSTGDAFHIINTARNPLPSPSVLLDLFSEFGKCIIDTPNKNVEENAYETFVVFENLKGEANAIKQKMAEKLTAQQEDIQIQTIAEYSEKLLLKNNK</sequence>
<dbReference type="InterPro" id="IPR036397">
    <property type="entry name" value="RNaseH_sf"/>
</dbReference>
<dbReference type="GO" id="GO:1990431">
    <property type="term" value="P:priRNA 3'-end processing"/>
    <property type="evidence" value="ECO:0007669"/>
    <property type="project" value="TreeGrafter"/>
</dbReference>
<keyword evidence="4" id="KW-1185">Reference proteome</keyword>
<feature type="region of interest" description="Disordered" evidence="2">
    <location>
        <begin position="381"/>
        <end position="445"/>
    </location>
</feature>
<evidence type="ECO:0000256" key="1">
    <source>
        <dbReference type="ARBA" id="ARBA00008372"/>
    </source>
</evidence>
<comment type="similarity">
    <text evidence="1">Belongs to the CAF1 family.</text>
</comment>
<comment type="caution">
    <text evidence="3">The sequence shown here is derived from an EMBL/GenBank/DDBJ whole genome shotgun (WGS) entry which is preliminary data.</text>
</comment>
<dbReference type="InterPro" id="IPR036867">
    <property type="entry name" value="R3H_dom_sf"/>
</dbReference>
<protein>
    <submittedName>
        <fullName evidence="3">Uncharacterized protein</fullName>
    </submittedName>
</protein>
<dbReference type="GO" id="GO:0005634">
    <property type="term" value="C:nucleus"/>
    <property type="evidence" value="ECO:0007669"/>
    <property type="project" value="TreeGrafter"/>
</dbReference>
<evidence type="ECO:0000256" key="2">
    <source>
        <dbReference type="SAM" id="MobiDB-lite"/>
    </source>
</evidence>
<evidence type="ECO:0000313" key="3">
    <source>
        <dbReference type="EMBL" id="KAG2228303.1"/>
    </source>
</evidence>
<dbReference type="InterPro" id="IPR051181">
    <property type="entry name" value="CAF1_poly(A)_ribonucleases"/>
</dbReference>
<dbReference type="InterPro" id="IPR012337">
    <property type="entry name" value="RNaseH-like_sf"/>
</dbReference>
<dbReference type="GO" id="GO:0000175">
    <property type="term" value="F:3'-5'-RNA exonuclease activity"/>
    <property type="evidence" value="ECO:0007669"/>
    <property type="project" value="TreeGrafter"/>
</dbReference>
<organism evidence="3 4">
    <name type="scientific">Circinella minor</name>
    <dbReference type="NCBI Taxonomy" id="1195481"/>
    <lineage>
        <taxon>Eukaryota</taxon>
        <taxon>Fungi</taxon>
        <taxon>Fungi incertae sedis</taxon>
        <taxon>Mucoromycota</taxon>
        <taxon>Mucoromycotina</taxon>
        <taxon>Mucoromycetes</taxon>
        <taxon>Mucorales</taxon>
        <taxon>Lichtheimiaceae</taxon>
        <taxon>Circinella</taxon>
    </lineage>
</organism>
<dbReference type="InterPro" id="IPR006941">
    <property type="entry name" value="RNase_CAF1"/>
</dbReference>
<dbReference type="GO" id="GO:0000289">
    <property type="term" value="P:nuclear-transcribed mRNA poly(A) tail shortening"/>
    <property type="evidence" value="ECO:0007669"/>
    <property type="project" value="TreeGrafter"/>
</dbReference>
<dbReference type="Gene3D" id="3.30.420.10">
    <property type="entry name" value="Ribonuclease H-like superfamily/Ribonuclease H"/>
    <property type="match status" value="1"/>
</dbReference>
<dbReference type="PANTHER" id="PTHR15092:SF22">
    <property type="entry name" value="POLY(A)-SPECIFIC RIBONUCLEASE PNLDC1"/>
    <property type="match status" value="1"/>
</dbReference>
<dbReference type="GO" id="GO:0003723">
    <property type="term" value="F:RNA binding"/>
    <property type="evidence" value="ECO:0007669"/>
    <property type="project" value="TreeGrafter"/>
</dbReference>
<dbReference type="OrthoDB" id="1432093at2759"/>
<dbReference type="Gene3D" id="3.30.1370.50">
    <property type="entry name" value="R3H-like domain"/>
    <property type="match status" value="1"/>
</dbReference>
<gene>
    <name evidence="3" type="ORF">INT45_011095</name>
</gene>
<dbReference type="SUPFAM" id="SSF82708">
    <property type="entry name" value="R3H domain"/>
    <property type="match status" value="1"/>
</dbReference>
<dbReference type="EMBL" id="JAEPRB010000001">
    <property type="protein sequence ID" value="KAG2228303.1"/>
    <property type="molecule type" value="Genomic_DNA"/>
</dbReference>
<dbReference type="SUPFAM" id="SSF53098">
    <property type="entry name" value="Ribonuclease H-like"/>
    <property type="match status" value="1"/>
</dbReference>